<evidence type="ECO:0000313" key="1">
    <source>
        <dbReference type="EMBL" id="WUR14706.1"/>
    </source>
</evidence>
<accession>A0ABZ1UPP5</accession>
<name>A0ABZ1UPP5_9BURK</name>
<gene>
    <name evidence="1" type="ORF">E7V67_006245</name>
</gene>
<evidence type="ECO:0000313" key="2">
    <source>
        <dbReference type="Proteomes" id="UP000321323"/>
    </source>
</evidence>
<proteinExistence type="predicted"/>
<dbReference type="Proteomes" id="UP000321323">
    <property type="component" value="Chromosome"/>
</dbReference>
<dbReference type="EMBL" id="CP136508">
    <property type="protein sequence ID" value="WUR14706.1"/>
    <property type="molecule type" value="Genomic_DNA"/>
</dbReference>
<organism evidence="1 2">
    <name type="scientific">[Empedobacter] haloabium</name>
    <dbReference type="NCBI Taxonomy" id="592317"/>
    <lineage>
        <taxon>Bacteria</taxon>
        <taxon>Pseudomonadati</taxon>
        <taxon>Pseudomonadota</taxon>
        <taxon>Betaproteobacteria</taxon>
        <taxon>Burkholderiales</taxon>
        <taxon>Oxalobacteraceae</taxon>
        <taxon>Telluria group</taxon>
        <taxon>Telluria group incertae sedis</taxon>
    </lineage>
</organism>
<keyword evidence="2" id="KW-1185">Reference proteome</keyword>
<reference evidence="1 2" key="1">
    <citation type="journal article" date="2019" name="Int. J. Syst. Evol. Microbiol.">
        <title>The Draft Whole-Genome Sequence of the Antibiotic Producer Empedobacter haloabium ATCC 31962 Provides Indications for Its Taxonomic Reclassification.</title>
        <authorList>
            <person name="Miess H."/>
            <person name="Arlt P."/>
            <person name="Apel A.K."/>
            <person name="Weber T."/>
            <person name="Nieselt K."/>
            <person name="Hanssen F."/>
            <person name="Czemmel S."/>
            <person name="Nahnsen S."/>
            <person name="Gross H."/>
        </authorList>
    </citation>
    <scope>NUCLEOTIDE SEQUENCE [LARGE SCALE GENOMIC DNA]</scope>
    <source>
        <strain evidence="1 2">ATCC 31962</strain>
    </source>
</reference>
<protein>
    <submittedName>
        <fullName evidence="1">Uncharacterized protein</fullName>
    </submittedName>
</protein>
<sequence>MSAVVHATAIERIAHYAQLWRDAEKAAIGDRSDKQLQRAEYQARQALRLAVDIAARSSCAPECKNLPRMSSFAQ</sequence>